<protein>
    <submittedName>
        <fullName evidence="2">Uncharacterized protein</fullName>
    </submittedName>
</protein>
<keyword evidence="3" id="KW-1185">Reference proteome</keyword>
<gene>
    <name evidence="2" type="ORF">JCM19235_6758</name>
</gene>
<evidence type="ECO:0000313" key="3">
    <source>
        <dbReference type="Proteomes" id="UP000029228"/>
    </source>
</evidence>
<comment type="caution">
    <text evidence="2">The sequence shown here is derived from an EMBL/GenBank/DDBJ whole genome shotgun (WGS) entry which is preliminary data.</text>
</comment>
<feature type="region of interest" description="Disordered" evidence="1">
    <location>
        <begin position="1"/>
        <end position="23"/>
    </location>
</feature>
<accession>A0A090RRZ7</accession>
<reference evidence="2 3" key="2">
    <citation type="submission" date="2014-09" db="EMBL/GenBank/DDBJ databases">
        <authorList>
            <consortium name="NBRP consortium"/>
            <person name="Sawabe T."/>
            <person name="Meirelles P."/>
            <person name="Nakanishi M."/>
            <person name="Sayaka M."/>
            <person name="Hattori M."/>
            <person name="Ohkuma M."/>
        </authorList>
    </citation>
    <scope>NUCLEOTIDE SEQUENCE [LARGE SCALE GENOMIC DNA]</scope>
    <source>
        <strain evidence="3">JCM19235</strain>
    </source>
</reference>
<proteinExistence type="predicted"/>
<dbReference type="OrthoDB" id="5899365at2"/>
<name>A0A090RRZ7_9VIBR</name>
<dbReference type="Proteomes" id="UP000029228">
    <property type="component" value="Unassembled WGS sequence"/>
</dbReference>
<sequence length="70" mass="7958">MSLLSKSSTEPISEIVFPNDDKPTPKDKLKGAYINERSKLEVVEVELNRSKVVMIDQDGKMIRVPFLSEH</sequence>
<reference evidence="2 3" key="1">
    <citation type="submission" date="2014-09" db="EMBL/GenBank/DDBJ databases">
        <title>Vibrio maritimus JCM 19235. (C45) whole genome shotgun sequence.</title>
        <authorList>
            <person name="Sawabe T."/>
            <person name="Meirelles P."/>
            <person name="Nakanishi M."/>
            <person name="Sayaka M."/>
            <person name="Hattori M."/>
            <person name="Ohkuma M."/>
        </authorList>
    </citation>
    <scope>NUCLEOTIDE SEQUENCE [LARGE SCALE GENOMIC DNA]</scope>
    <source>
        <strain evidence="3">JCM19235</strain>
    </source>
</reference>
<evidence type="ECO:0000313" key="2">
    <source>
        <dbReference type="EMBL" id="GAL18205.1"/>
    </source>
</evidence>
<dbReference type="EMBL" id="BBMR01000002">
    <property type="protein sequence ID" value="GAL18205.1"/>
    <property type="molecule type" value="Genomic_DNA"/>
</dbReference>
<feature type="compositionally biased region" description="Polar residues" evidence="1">
    <location>
        <begin position="1"/>
        <end position="11"/>
    </location>
</feature>
<dbReference type="AlphaFoldDB" id="A0A090RRZ7"/>
<evidence type="ECO:0000256" key="1">
    <source>
        <dbReference type="SAM" id="MobiDB-lite"/>
    </source>
</evidence>
<dbReference type="STRING" id="990268.JCM19235_6758"/>
<organism evidence="2 3">
    <name type="scientific">Vibrio maritimus</name>
    <dbReference type="NCBI Taxonomy" id="990268"/>
    <lineage>
        <taxon>Bacteria</taxon>
        <taxon>Pseudomonadati</taxon>
        <taxon>Pseudomonadota</taxon>
        <taxon>Gammaproteobacteria</taxon>
        <taxon>Vibrionales</taxon>
        <taxon>Vibrionaceae</taxon>
        <taxon>Vibrio</taxon>
    </lineage>
</organism>